<dbReference type="SUPFAM" id="SSF56601">
    <property type="entry name" value="beta-lactamase/transpeptidase-like"/>
    <property type="match status" value="1"/>
</dbReference>
<dbReference type="Gene3D" id="3.40.710.10">
    <property type="entry name" value="DD-peptidase/beta-lactamase superfamily"/>
    <property type="match status" value="1"/>
</dbReference>
<evidence type="ECO:0000259" key="3">
    <source>
        <dbReference type="Pfam" id="PF20732"/>
    </source>
</evidence>
<feature type="domain" description="Peptidoglycan beta-N-acetylmuramidase NamZ N-terminal" evidence="2">
    <location>
        <begin position="448"/>
        <end position="647"/>
    </location>
</feature>
<dbReference type="InterPro" id="IPR048502">
    <property type="entry name" value="NamZ_N"/>
</dbReference>
<protein>
    <submittedName>
        <fullName evidence="4">DUF1343 domain-containing protein</fullName>
    </submittedName>
</protein>
<evidence type="ECO:0000313" key="4">
    <source>
        <dbReference type="EMBL" id="RNF57762.1"/>
    </source>
</evidence>
<dbReference type="InterPro" id="IPR008302">
    <property type="entry name" value="NamZ"/>
</dbReference>
<dbReference type="Gene3D" id="3.90.1150.140">
    <property type="match status" value="1"/>
</dbReference>
<dbReference type="Pfam" id="PF07075">
    <property type="entry name" value="NamZ_N"/>
    <property type="match status" value="1"/>
</dbReference>
<dbReference type="Pfam" id="PF00144">
    <property type="entry name" value="Beta-lactamase"/>
    <property type="match status" value="1"/>
</dbReference>
<dbReference type="InterPro" id="IPR048503">
    <property type="entry name" value="NamZ_C"/>
</dbReference>
<dbReference type="GO" id="GO:0033922">
    <property type="term" value="F:peptidoglycan beta-N-acetylmuramidase activity"/>
    <property type="evidence" value="ECO:0007669"/>
    <property type="project" value="InterPro"/>
</dbReference>
<gene>
    <name evidence="4" type="ORF">EC580_14130</name>
</gene>
<feature type="domain" description="Beta-lactamase-related" evidence="1">
    <location>
        <begin position="55"/>
        <end position="381"/>
    </location>
</feature>
<evidence type="ECO:0000259" key="1">
    <source>
        <dbReference type="Pfam" id="PF00144"/>
    </source>
</evidence>
<dbReference type="InterPro" id="IPR012338">
    <property type="entry name" value="Beta-lactam/transpept-like"/>
</dbReference>
<dbReference type="EMBL" id="RIZI01000195">
    <property type="protein sequence ID" value="RNF57762.1"/>
    <property type="molecule type" value="Genomic_DNA"/>
</dbReference>
<dbReference type="OrthoDB" id="5288433at2"/>
<accession>A0A3M8QQJ6</accession>
<dbReference type="PANTHER" id="PTHR42915:SF1">
    <property type="entry name" value="PEPTIDOGLYCAN BETA-N-ACETYLMURAMIDASE NAMZ"/>
    <property type="match status" value="1"/>
</dbReference>
<proteinExistence type="predicted"/>
<comment type="caution">
    <text evidence="4">The sequence shown here is derived from an EMBL/GenBank/DDBJ whole genome shotgun (WGS) entry which is preliminary data.</text>
</comment>
<sequence length="800" mass="86754">MFTQYCGRCAAAWALIGKGTAWALLLSALLGTGILSARADGGPESLQRADLSGIAQIVQKEIRAGRIPGAVVLVGNEGRIVYRKAFGYAVPGPEKIPMTVGTLFDLASLTKVVATTTAVMQLVEQGKLALDVPAARYWPAFGENGKGAITVRELLTHYSGLAPDLNLETPWSGTQGALRAIIAEKPVAAPGTRYVYSDINFEALGEIVQRVSGEPLDVYCAKHIFGPLGMGKTTFHPPAWERYRIAPTEYLDGKLRWGEVHDPTAYRMGGVSGHAGLFSTAGDLAVFAQALLDGGSYHGVRILDRPIVERMTIPQSPPGKVRLRGLGWDLAAPFAPNRKDLLPVGAYDHTGFTGTLLWIDPVSGTYVIILTNRVYPFGKGNAGPLREAVINLVSSHLAPLTDAEVVSSRPLLGRYYAGLNEAYAAGKVQVGVDVLEAERFAPLKGLRVGLITNQTGVDAHGNRTVDLLSRAPGVRLVAIFSPEHGLYGDLDEKVASGMEPSLGLPVYSLYGNVRRPTGEMLQGIDALVFDVQDAGARFYTYITTMAYAMQAAAKYGIPFYILDRPDPIGANVVQGPILDADLESFTGYFPLPVRYGMTVGELAEMFNAEDHLGANLHVIRMRGYQRRDWYDDTGLRWVAPSPNLRTLAETALYPGVGLVEGANVSVGRGTDTPFELVGAPWIDAGQLAQYLNDRDIPGVRFVPAAFTPRSSRYQGRLCHGVRVALADRQALDAPALGVEIASALTRLYPEKFQTRRILGMVGARWVVAAIQRGEDPRLIAARWRRAVQDFEGLRRRYLLY</sequence>
<dbReference type="PANTHER" id="PTHR42915">
    <property type="entry name" value="HYPOTHETICAL 460 KDA PROTEIN IN FEUA-SIGW INTERGENIC REGION [PRECURSOR]"/>
    <property type="match status" value="1"/>
</dbReference>
<dbReference type="InterPro" id="IPR001466">
    <property type="entry name" value="Beta-lactam-related"/>
</dbReference>
<organism evidence="4">
    <name type="scientific">Acidithiobacillus sulfuriphilus</name>
    <dbReference type="NCBI Taxonomy" id="1867749"/>
    <lineage>
        <taxon>Bacteria</taxon>
        <taxon>Pseudomonadati</taxon>
        <taxon>Pseudomonadota</taxon>
        <taxon>Acidithiobacillia</taxon>
        <taxon>Acidithiobacillales</taxon>
        <taxon>Acidithiobacillaceae</taxon>
        <taxon>Acidithiobacillus</taxon>
    </lineage>
</organism>
<dbReference type="Pfam" id="PF20732">
    <property type="entry name" value="NamZ_C"/>
    <property type="match status" value="1"/>
</dbReference>
<evidence type="ECO:0000259" key="2">
    <source>
        <dbReference type="Pfam" id="PF07075"/>
    </source>
</evidence>
<dbReference type="Gene3D" id="3.40.50.12170">
    <property type="entry name" value="Uncharacterised protein PF07075, DUF1343"/>
    <property type="match status" value="1"/>
</dbReference>
<name>A0A3M8QQJ6_9PROT</name>
<dbReference type="AlphaFoldDB" id="A0A3M8QQJ6"/>
<reference evidence="4" key="1">
    <citation type="submission" date="2018-10" db="EMBL/GenBank/DDBJ databases">
        <title>Acidithiobacillus sulfuriphilus sp. nov.: an extremely acidophilic sulfur-oxidizing chemolithotroph isolated from a neutral pH environment.</title>
        <authorList>
            <person name="Falagan C."/>
            <person name="Moya-Beltran A."/>
            <person name="Quatrini R."/>
            <person name="Johnson D.B."/>
        </authorList>
    </citation>
    <scope>NUCLEOTIDE SEQUENCE [LARGE SCALE GENOMIC DNA]</scope>
    <source>
        <strain evidence="4">CJ-2</strain>
    </source>
</reference>
<feature type="domain" description="Peptidoglycan beta-N-acetylmuramidase NamZ C-terminal" evidence="3">
    <location>
        <begin position="652"/>
        <end position="800"/>
    </location>
</feature>